<comment type="caution">
    <text evidence="2">The sequence shown here is derived from an EMBL/GenBank/DDBJ whole genome shotgun (WGS) entry which is preliminary data.</text>
</comment>
<dbReference type="AlphaFoldDB" id="A0A5D4SP29"/>
<reference evidence="2 3" key="1">
    <citation type="submission" date="2019-08" db="EMBL/GenBank/DDBJ databases">
        <title>Bacillus genomes from the desert of Cuatro Cienegas, Coahuila.</title>
        <authorList>
            <person name="Olmedo-Alvarez G."/>
        </authorList>
    </citation>
    <scope>NUCLEOTIDE SEQUENCE [LARGE SCALE GENOMIC DNA]</scope>
    <source>
        <strain evidence="2 3">CH37_1T</strain>
    </source>
</reference>
<organism evidence="2 3">
    <name type="scientific">Bacillus infantis</name>
    <dbReference type="NCBI Taxonomy" id="324767"/>
    <lineage>
        <taxon>Bacteria</taxon>
        <taxon>Bacillati</taxon>
        <taxon>Bacillota</taxon>
        <taxon>Bacilli</taxon>
        <taxon>Bacillales</taxon>
        <taxon>Bacillaceae</taxon>
        <taxon>Bacillus</taxon>
    </lineage>
</organism>
<feature type="signal peptide" evidence="1">
    <location>
        <begin position="1"/>
        <end position="21"/>
    </location>
</feature>
<dbReference type="PANTHER" id="PTHR37946">
    <property type="entry name" value="SLL1969 PROTEIN"/>
    <property type="match status" value="1"/>
</dbReference>
<dbReference type="InterPro" id="IPR029058">
    <property type="entry name" value="AB_hydrolase_fold"/>
</dbReference>
<dbReference type="Proteomes" id="UP000323732">
    <property type="component" value="Unassembled WGS sequence"/>
</dbReference>
<evidence type="ECO:0000256" key="1">
    <source>
        <dbReference type="SAM" id="SignalP"/>
    </source>
</evidence>
<dbReference type="Gene3D" id="3.40.50.1820">
    <property type="entry name" value="alpha/beta hydrolase"/>
    <property type="match status" value="1"/>
</dbReference>
<keyword evidence="1" id="KW-0732">Signal</keyword>
<protein>
    <recommendedName>
        <fullName evidence="4">Alpha/beta hydrolase</fullName>
    </recommendedName>
</protein>
<evidence type="ECO:0008006" key="4">
    <source>
        <dbReference type="Google" id="ProtNLM"/>
    </source>
</evidence>
<dbReference type="RefSeq" id="WP_148949256.1">
    <property type="nucleotide sequence ID" value="NZ_JAWVOZ010000003.1"/>
</dbReference>
<gene>
    <name evidence="2" type="ORF">FZD47_05200</name>
</gene>
<evidence type="ECO:0000313" key="3">
    <source>
        <dbReference type="Proteomes" id="UP000323732"/>
    </source>
</evidence>
<name>A0A5D4SP29_9BACI</name>
<evidence type="ECO:0000313" key="2">
    <source>
        <dbReference type="EMBL" id="TYS64769.1"/>
    </source>
</evidence>
<dbReference type="SUPFAM" id="SSF53474">
    <property type="entry name" value="alpha/beta-Hydrolases"/>
    <property type="match status" value="1"/>
</dbReference>
<sequence>MKSLPVMLLLFFFTAPLVSSAGGGGGSGGSPGRWYPGESPNIVDPALPPLVFIHGYSNSANVWLEENDMPEIAREYGYQTAYADLYPDRDMWENGMMLAGMLEEIYYHFGQKKLAVVAYSKGGVDSQTALVHNEAYPYVSRVITLSTPHSGTQLADLANSSAAGWLSELLGTRNDATASLQTGYMSYYRSLTDSHSNAQRIPFYTIGGTGWGSFGSATYWGGLYLSQYGRNDGVVPLISSRLSGSPVIAEHSWNHSSIKQGSVIFPELNPFLTATSFQKDHYSPLLTDTDFPQADSMIIHGGMGDEMLEDSFLIENEVKAASVSVLSSKRLPDLVIVDEQGNSYTAGRTYKDASGFFSGAYVTEFTIKNPVPGRWTVSSKTGRTGFLYTVSLERDSSIPGISKELNSWKSAQAGRKYKTEWIHTKGKGDGYSTFRGLKAGLPDASDFKEEGIYSLTIQITGKTGQGKAFERSMVKSIYVDGAGKIYK</sequence>
<accession>A0A5D4SP29</accession>
<dbReference type="PANTHER" id="PTHR37946:SF1">
    <property type="entry name" value="SLL1969 PROTEIN"/>
    <property type="match status" value="1"/>
</dbReference>
<dbReference type="EMBL" id="VTES01000002">
    <property type="protein sequence ID" value="TYS64769.1"/>
    <property type="molecule type" value="Genomic_DNA"/>
</dbReference>
<feature type="chain" id="PRO_5023103558" description="Alpha/beta hydrolase" evidence="1">
    <location>
        <begin position="22"/>
        <end position="487"/>
    </location>
</feature>
<proteinExistence type="predicted"/>